<dbReference type="Pfam" id="PF00483">
    <property type="entry name" value="NTP_transferase"/>
    <property type="match status" value="1"/>
</dbReference>
<evidence type="ECO:0000259" key="9">
    <source>
        <dbReference type="Pfam" id="PF00483"/>
    </source>
</evidence>
<dbReference type="Gene3D" id="3.90.550.10">
    <property type="entry name" value="Spore Coat Polysaccharide Biosynthesis Protein SpsA, Chain A"/>
    <property type="match status" value="1"/>
</dbReference>
<dbReference type="InterPro" id="IPR005907">
    <property type="entry name" value="G1P_thy_trans_s"/>
</dbReference>
<proteinExistence type="inferred from homology"/>
<dbReference type="Proteomes" id="UP000027473">
    <property type="component" value="Unassembled WGS sequence"/>
</dbReference>
<dbReference type="AlphaFoldDB" id="A0AB73BTN7"/>
<evidence type="ECO:0000256" key="6">
    <source>
        <dbReference type="ARBA" id="ARBA00022723"/>
    </source>
</evidence>
<evidence type="ECO:0000256" key="5">
    <source>
        <dbReference type="ARBA" id="ARBA00022695"/>
    </source>
</evidence>
<dbReference type="GO" id="GO:0008879">
    <property type="term" value="F:glucose-1-phosphate thymidylyltransferase activity"/>
    <property type="evidence" value="ECO:0007669"/>
    <property type="project" value="UniProtKB-EC"/>
</dbReference>
<dbReference type="SUPFAM" id="SSF53448">
    <property type="entry name" value="Nucleotide-diphospho-sugar transferases"/>
    <property type="match status" value="1"/>
</dbReference>
<comment type="caution">
    <text evidence="10">The sequence shown here is derived from an EMBL/GenBank/DDBJ whole genome shotgun (WGS) entry which is preliminary data.</text>
</comment>
<evidence type="ECO:0000256" key="4">
    <source>
        <dbReference type="ARBA" id="ARBA00022679"/>
    </source>
</evidence>
<evidence type="ECO:0000256" key="8">
    <source>
        <dbReference type="ARBA" id="ARBA00049336"/>
    </source>
</evidence>
<evidence type="ECO:0000256" key="2">
    <source>
        <dbReference type="ARBA" id="ARBA00010480"/>
    </source>
</evidence>
<protein>
    <recommendedName>
        <fullName evidence="3">glucose-1-phosphate thymidylyltransferase</fullName>
        <ecNumber evidence="3">2.7.7.24</ecNumber>
    </recommendedName>
</protein>
<dbReference type="InterPro" id="IPR029044">
    <property type="entry name" value="Nucleotide-diphossugar_trans"/>
</dbReference>
<dbReference type="GO" id="GO:0046872">
    <property type="term" value="F:metal ion binding"/>
    <property type="evidence" value="ECO:0007669"/>
    <property type="project" value="UniProtKB-KW"/>
</dbReference>
<name>A0AB73BTN7_9FUSO</name>
<dbReference type="PANTHER" id="PTHR43532">
    <property type="entry name" value="GLUCOSE-1-PHOSPHATE THYMIDYLYLTRANSFERASE"/>
    <property type="match status" value="1"/>
</dbReference>
<comment type="similarity">
    <text evidence="2">Belongs to the glucose-1-phosphate thymidylyltransferase family.</text>
</comment>
<dbReference type="InterPro" id="IPR005835">
    <property type="entry name" value="NTP_transferase_dom"/>
</dbReference>
<evidence type="ECO:0000313" key="11">
    <source>
        <dbReference type="Proteomes" id="UP000027473"/>
    </source>
</evidence>
<evidence type="ECO:0000313" key="10">
    <source>
        <dbReference type="EMBL" id="KDE61149.1"/>
    </source>
</evidence>
<sequence>MLAGIQEILVISTLRDLPIFQELLGDGKKWGLTFSYAVQEEARGLAEAFVIRKNFIGKDPCALILGDNVFYGHGLAGMLQEAVKLQKGAVIFGYYVKNLKDFGVVEFDEKGRYFIFMIILSLKKRKK</sequence>
<evidence type="ECO:0000256" key="1">
    <source>
        <dbReference type="ARBA" id="ARBA00001946"/>
    </source>
</evidence>
<organism evidence="10 11">
    <name type="scientific">Fusobacterium necrophorum BL</name>
    <dbReference type="NCBI Taxonomy" id="1441732"/>
    <lineage>
        <taxon>Bacteria</taxon>
        <taxon>Fusobacteriati</taxon>
        <taxon>Fusobacteriota</taxon>
        <taxon>Fusobacteriia</taxon>
        <taxon>Fusobacteriales</taxon>
        <taxon>Fusobacteriaceae</taxon>
        <taxon>Fusobacterium</taxon>
    </lineage>
</organism>
<keyword evidence="6" id="KW-0479">Metal-binding</keyword>
<keyword evidence="7" id="KW-0460">Magnesium</keyword>
<comment type="catalytic activity">
    <reaction evidence="8">
        <text>dTTP + alpha-D-glucose 1-phosphate + H(+) = dTDP-alpha-D-glucose + diphosphate</text>
        <dbReference type="Rhea" id="RHEA:15225"/>
        <dbReference type="ChEBI" id="CHEBI:15378"/>
        <dbReference type="ChEBI" id="CHEBI:33019"/>
        <dbReference type="ChEBI" id="CHEBI:37568"/>
        <dbReference type="ChEBI" id="CHEBI:57477"/>
        <dbReference type="ChEBI" id="CHEBI:58601"/>
        <dbReference type="EC" id="2.7.7.24"/>
    </reaction>
</comment>
<keyword evidence="4" id="KW-0808">Transferase</keyword>
<dbReference type="EMBL" id="JAAC01000205">
    <property type="protein sequence ID" value="KDE61149.1"/>
    <property type="molecule type" value="Genomic_DNA"/>
</dbReference>
<gene>
    <name evidence="10" type="ORF">FUSO3_10915</name>
</gene>
<keyword evidence="5" id="KW-0548">Nucleotidyltransferase</keyword>
<evidence type="ECO:0000256" key="3">
    <source>
        <dbReference type="ARBA" id="ARBA00012461"/>
    </source>
</evidence>
<reference evidence="10 11" key="1">
    <citation type="submission" date="2014-01" db="EMBL/GenBank/DDBJ databases">
        <title>Comparative genomics of Fusobacterium necrophorum wild isolates.</title>
        <authorList>
            <person name="Kittichotirat W."/>
            <person name="Bumgarner R.E."/>
            <person name="Lawrence P."/>
        </authorList>
    </citation>
    <scope>NUCLEOTIDE SEQUENCE [LARGE SCALE GENOMIC DNA]</scope>
    <source>
        <strain evidence="10 11">BL</strain>
    </source>
</reference>
<dbReference type="EC" id="2.7.7.24" evidence="3"/>
<feature type="domain" description="Nucleotidyl transferase" evidence="9">
    <location>
        <begin position="1"/>
        <end position="112"/>
    </location>
</feature>
<accession>A0AB73BTN7</accession>
<dbReference type="PANTHER" id="PTHR43532:SF1">
    <property type="entry name" value="GLUCOSE-1-PHOSPHATE THYMIDYLYLTRANSFERASE 1"/>
    <property type="match status" value="1"/>
</dbReference>
<evidence type="ECO:0000256" key="7">
    <source>
        <dbReference type="ARBA" id="ARBA00022842"/>
    </source>
</evidence>
<comment type="cofactor">
    <cofactor evidence="1">
        <name>Mg(2+)</name>
        <dbReference type="ChEBI" id="CHEBI:18420"/>
    </cofactor>
</comment>